<dbReference type="InterPro" id="IPR004045">
    <property type="entry name" value="Glutathione_S-Trfase_N"/>
</dbReference>
<evidence type="ECO:0000259" key="1">
    <source>
        <dbReference type="PROSITE" id="PS50405"/>
    </source>
</evidence>
<dbReference type="Pfam" id="PF13409">
    <property type="entry name" value="GST_N_2"/>
    <property type="match status" value="1"/>
</dbReference>
<sequence>MTDGLWTLYGQPGWGSAIVDLQLGWYGLPTAFIPVGHLFEDPAAAARLRQINPLGQIPALILPDGTLMTESGAITLLLADMAAPERSLVPPPQAPERAAFLRWLLFINSAIYPCYTVMDRADTLVPDPAAREGFSVQMRDRLLAAYRLWDAAVTGPWCLGGRMSALDFYAAVMVRWTPGPEWFAAEAPALWAVAQRVWALPELAEVWRRNGLPAGEE</sequence>
<organism evidence="2 3">
    <name type="scientific">Novispirillum itersonii</name>
    <name type="common">Aquaspirillum itersonii</name>
    <dbReference type="NCBI Taxonomy" id="189"/>
    <lineage>
        <taxon>Bacteria</taxon>
        <taxon>Pseudomonadati</taxon>
        <taxon>Pseudomonadota</taxon>
        <taxon>Alphaproteobacteria</taxon>
        <taxon>Rhodospirillales</taxon>
        <taxon>Novispirillaceae</taxon>
        <taxon>Novispirillum</taxon>
    </lineage>
</organism>
<dbReference type="AlphaFoldDB" id="A0A7W9ZC90"/>
<dbReference type="Proteomes" id="UP000544872">
    <property type="component" value="Unassembled WGS sequence"/>
</dbReference>
<evidence type="ECO:0000313" key="3">
    <source>
        <dbReference type="Proteomes" id="UP000544872"/>
    </source>
</evidence>
<dbReference type="PANTHER" id="PTHR44051:SF8">
    <property type="entry name" value="GLUTATHIONE S-TRANSFERASE GSTA"/>
    <property type="match status" value="1"/>
</dbReference>
<dbReference type="InterPro" id="IPR036282">
    <property type="entry name" value="Glutathione-S-Trfase_C_sf"/>
</dbReference>
<dbReference type="InterPro" id="IPR010987">
    <property type="entry name" value="Glutathione-S-Trfase_C-like"/>
</dbReference>
<reference evidence="2 3" key="1">
    <citation type="submission" date="2020-08" db="EMBL/GenBank/DDBJ databases">
        <title>Genomic Encyclopedia of Type Strains, Phase IV (KMG-IV): sequencing the most valuable type-strain genomes for metagenomic binning, comparative biology and taxonomic classification.</title>
        <authorList>
            <person name="Goeker M."/>
        </authorList>
    </citation>
    <scope>NUCLEOTIDE SEQUENCE [LARGE SCALE GENOMIC DNA]</scope>
    <source>
        <strain evidence="2 3">DSM 11590</strain>
    </source>
</reference>
<protein>
    <submittedName>
        <fullName evidence="2">GST-like protein</fullName>
    </submittedName>
</protein>
<comment type="caution">
    <text evidence="2">The sequence shown here is derived from an EMBL/GenBank/DDBJ whole genome shotgun (WGS) entry which is preliminary data.</text>
</comment>
<dbReference type="InterPro" id="IPR036249">
    <property type="entry name" value="Thioredoxin-like_sf"/>
</dbReference>
<dbReference type="RefSeq" id="WP_184260254.1">
    <property type="nucleotide sequence ID" value="NZ_JACIIX010000001.1"/>
</dbReference>
<dbReference type="Gene3D" id="1.20.1050.10">
    <property type="match status" value="1"/>
</dbReference>
<keyword evidence="3" id="KW-1185">Reference proteome</keyword>
<dbReference type="SUPFAM" id="SSF47616">
    <property type="entry name" value="GST C-terminal domain-like"/>
    <property type="match status" value="1"/>
</dbReference>
<dbReference type="CDD" id="cd03057">
    <property type="entry name" value="GST_N_Beta"/>
    <property type="match status" value="1"/>
</dbReference>
<dbReference type="PROSITE" id="PS50405">
    <property type="entry name" value="GST_CTER"/>
    <property type="match status" value="1"/>
</dbReference>
<evidence type="ECO:0000313" key="2">
    <source>
        <dbReference type="EMBL" id="MBB6208822.1"/>
    </source>
</evidence>
<accession>A0A7W9ZC90</accession>
<gene>
    <name evidence="2" type="ORF">FHS48_000203</name>
</gene>
<dbReference type="PANTHER" id="PTHR44051">
    <property type="entry name" value="GLUTATHIONE S-TRANSFERASE-RELATED"/>
    <property type="match status" value="1"/>
</dbReference>
<dbReference type="Gene3D" id="3.40.30.10">
    <property type="entry name" value="Glutaredoxin"/>
    <property type="match status" value="1"/>
</dbReference>
<proteinExistence type="predicted"/>
<name>A0A7W9ZC90_NOVIT</name>
<dbReference type="SUPFAM" id="SSF52833">
    <property type="entry name" value="Thioredoxin-like"/>
    <property type="match status" value="1"/>
</dbReference>
<dbReference type="EMBL" id="JACIIX010000001">
    <property type="protein sequence ID" value="MBB6208822.1"/>
    <property type="molecule type" value="Genomic_DNA"/>
</dbReference>
<feature type="domain" description="GST C-terminal" evidence="1">
    <location>
        <begin position="93"/>
        <end position="214"/>
    </location>
</feature>